<comment type="similarity">
    <text evidence="2">Belongs to the major facilitator superfamily.</text>
</comment>
<dbReference type="AlphaFoldDB" id="A0A0C3S0K9"/>
<evidence type="ECO:0000256" key="2">
    <source>
        <dbReference type="ARBA" id="ARBA00008335"/>
    </source>
</evidence>
<reference evidence="10 11" key="1">
    <citation type="journal article" date="2014" name="PLoS Genet.">
        <title>Analysis of the Phlebiopsis gigantea genome, transcriptome and secretome provides insight into its pioneer colonization strategies of wood.</title>
        <authorList>
            <person name="Hori C."/>
            <person name="Ishida T."/>
            <person name="Igarashi K."/>
            <person name="Samejima M."/>
            <person name="Suzuki H."/>
            <person name="Master E."/>
            <person name="Ferreira P."/>
            <person name="Ruiz-Duenas F.J."/>
            <person name="Held B."/>
            <person name="Canessa P."/>
            <person name="Larrondo L.F."/>
            <person name="Schmoll M."/>
            <person name="Druzhinina I.S."/>
            <person name="Kubicek C.P."/>
            <person name="Gaskell J.A."/>
            <person name="Kersten P."/>
            <person name="St John F."/>
            <person name="Glasner J."/>
            <person name="Sabat G."/>
            <person name="Splinter BonDurant S."/>
            <person name="Syed K."/>
            <person name="Yadav J."/>
            <person name="Mgbeahuruike A.C."/>
            <person name="Kovalchuk A."/>
            <person name="Asiegbu F.O."/>
            <person name="Lackner G."/>
            <person name="Hoffmeister D."/>
            <person name="Rencoret J."/>
            <person name="Gutierrez A."/>
            <person name="Sun H."/>
            <person name="Lindquist E."/>
            <person name="Barry K."/>
            <person name="Riley R."/>
            <person name="Grigoriev I.V."/>
            <person name="Henrissat B."/>
            <person name="Kues U."/>
            <person name="Berka R.M."/>
            <person name="Martinez A.T."/>
            <person name="Covert S.F."/>
            <person name="Blanchette R.A."/>
            <person name="Cullen D."/>
        </authorList>
    </citation>
    <scope>NUCLEOTIDE SEQUENCE [LARGE SCALE GENOMIC DNA]</scope>
    <source>
        <strain evidence="10 11">11061_1 CR5-6</strain>
    </source>
</reference>
<dbReference type="HOGENOM" id="CLU_000960_22_0_1"/>
<dbReference type="GO" id="GO:0012505">
    <property type="term" value="C:endomembrane system"/>
    <property type="evidence" value="ECO:0007669"/>
    <property type="project" value="UniProtKB-SubCell"/>
</dbReference>
<keyword evidence="3" id="KW-0813">Transport</keyword>
<keyword evidence="5 8" id="KW-1133">Transmembrane helix</keyword>
<dbReference type="PROSITE" id="PS50850">
    <property type="entry name" value="MFS"/>
    <property type="match status" value="1"/>
</dbReference>
<name>A0A0C3S0K9_PHLG1</name>
<feature type="transmembrane region" description="Helical" evidence="8">
    <location>
        <begin position="176"/>
        <end position="196"/>
    </location>
</feature>
<evidence type="ECO:0000313" key="10">
    <source>
        <dbReference type="EMBL" id="KIP08456.1"/>
    </source>
</evidence>
<evidence type="ECO:0000256" key="3">
    <source>
        <dbReference type="ARBA" id="ARBA00022448"/>
    </source>
</evidence>
<feature type="transmembrane region" description="Helical" evidence="8">
    <location>
        <begin position="144"/>
        <end position="170"/>
    </location>
</feature>
<feature type="domain" description="Major facilitator superfamily (MFS) profile" evidence="9">
    <location>
        <begin position="79"/>
        <end position="567"/>
    </location>
</feature>
<feature type="transmembrane region" description="Helical" evidence="8">
    <location>
        <begin position="465"/>
        <end position="489"/>
    </location>
</feature>
<keyword evidence="6 8" id="KW-0472">Membrane</keyword>
<evidence type="ECO:0000259" key="9">
    <source>
        <dbReference type="PROSITE" id="PS50850"/>
    </source>
</evidence>
<dbReference type="Gene3D" id="1.20.1720.10">
    <property type="entry name" value="Multidrug resistance protein D"/>
    <property type="match status" value="1"/>
</dbReference>
<evidence type="ECO:0000256" key="8">
    <source>
        <dbReference type="SAM" id="Phobius"/>
    </source>
</evidence>
<dbReference type="Pfam" id="PF07690">
    <property type="entry name" value="MFS_1"/>
    <property type="match status" value="1"/>
</dbReference>
<evidence type="ECO:0000256" key="5">
    <source>
        <dbReference type="ARBA" id="ARBA00022989"/>
    </source>
</evidence>
<feature type="transmembrane region" description="Helical" evidence="8">
    <location>
        <begin position="273"/>
        <end position="292"/>
    </location>
</feature>
<evidence type="ECO:0000256" key="6">
    <source>
        <dbReference type="ARBA" id="ARBA00023136"/>
    </source>
</evidence>
<dbReference type="InterPro" id="IPR036259">
    <property type="entry name" value="MFS_trans_sf"/>
</dbReference>
<accession>A0A0C3S0K9</accession>
<organism evidence="10 11">
    <name type="scientific">Phlebiopsis gigantea (strain 11061_1 CR5-6)</name>
    <name type="common">White-rot fungus</name>
    <name type="synonym">Peniophora gigantea</name>
    <dbReference type="NCBI Taxonomy" id="745531"/>
    <lineage>
        <taxon>Eukaryota</taxon>
        <taxon>Fungi</taxon>
        <taxon>Dikarya</taxon>
        <taxon>Basidiomycota</taxon>
        <taxon>Agaricomycotina</taxon>
        <taxon>Agaricomycetes</taxon>
        <taxon>Polyporales</taxon>
        <taxon>Phanerochaetaceae</taxon>
        <taxon>Phlebiopsis</taxon>
    </lineage>
</organism>
<dbReference type="GO" id="GO:0005886">
    <property type="term" value="C:plasma membrane"/>
    <property type="evidence" value="ECO:0007669"/>
    <property type="project" value="TreeGrafter"/>
</dbReference>
<proteinExistence type="inferred from homology"/>
<keyword evidence="11" id="KW-1185">Reference proteome</keyword>
<feature type="transmembrane region" description="Helical" evidence="8">
    <location>
        <begin position="435"/>
        <end position="458"/>
    </location>
</feature>
<protein>
    <recommendedName>
        <fullName evidence="9">Major facilitator superfamily (MFS) profile domain-containing protein</fullName>
    </recommendedName>
</protein>
<evidence type="ECO:0000256" key="1">
    <source>
        <dbReference type="ARBA" id="ARBA00004127"/>
    </source>
</evidence>
<dbReference type="CDD" id="cd17502">
    <property type="entry name" value="MFS_Azr1_MDR_like"/>
    <property type="match status" value="1"/>
</dbReference>
<dbReference type="Gene3D" id="1.20.1250.20">
    <property type="entry name" value="MFS general substrate transporter like domains"/>
    <property type="match status" value="1"/>
</dbReference>
<dbReference type="Proteomes" id="UP000053257">
    <property type="component" value="Unassembled WGS sequence"/>
</dbReference>
<dbReference type="PANTHER" id="PTHR23501:SF189">
    <property type="entry name" value="DRUG TRANSPORTER, PUTATIVE (AFU_ORTHOLOGUE AFUA_4G03920)-RELATED"/>
    <property type="match status" value="1"/>
</dbReference>
<feature type="region of interest" description="Disordered" evidence="7">
    <location>
        <begin position="582"/>
        <end position="604"/>
    </location>
</feature>
<comment type="subcellular location">
    <subcellularLocation>
        <location evidence="1">Endomembrane system</location>
        <topology evidence="1">Multi-pass membrane protein</topology>
    </subcellularLocation>
</comment>
<keyword evidence="4 8" id="KW-0812">Transmembrane</keyword>
<dbReference type="OrthoDB" id="10021397at2759"/>
<feature type="transmembrane region" description="Helical" evidence="8">
    <location>
        <begin position="372"/>
        <end position="392"/>
    </location>
</feature>
<sequence length="604" mass="65627">MMTVQPPSVETPTGESVVVDVVLFQPQMGTAVPGPHADNLAVQDSSKKVSIEGVEAIQTSTHVLTDQTNFLPTRQVITVFCGLSIALACAFLDQTIISTALPRIASDFQSGRESSWVATAYLLTSLSFSPLYGRWSDIFGRKILLLTSLIIFLVFSLACALAQSMIQLIIFRALQGVGGGAITTLVIIIMSDIVSLKDRGKYQGITETVIALSQGFGPVIGGLFAEYTTWRWAFWINLPLGGIALVVCFWLLPLKTVKGGIRQKLMRVDYVGSLIAIVFSILLLLGLTWGGVTHPWTSAAVLVPLILSGVMFALFLVWEAKFATLPIMPMRVLKNKTVVGVCICNFLNGGTFFAILYYIPQLLELVKGFTPVKASLLFLPFLSPISIVVFCCGQYCSRTGNYRWLIIFGYGLWTVAQGLQCTIDQHSSTGRIEGYLLLTAFASGFTFQTSLLAVQAAVARQDMAVVTAVTGFIRILGSTIFLAICASLVNNTLHGALKPLGLTTVQVDAIVDDPTVINHLSTLNLDEASRAAVVAGYAQGFKRVFYLTVASMGVAFFACLFLVDQHALSREDDDELKRQAKEEFQRKKLGEKEGTDEALGPERV</sequence>
<dbReference type="InterPro" id="IPR020846">
    <property type="entry name" value="MFS_dom"/>
</dbReference>
<gene>
    <name evidence="10" type="ORF">PHLGIDRAFT_34950</name>
</gene>
<dbReference type="InterPro" id="IPR011701">
    <property type="entry name" value="MFS"/>
</dbReference>
<dbReference type="PANTHER" id="PTHR23501">
    <property type="entry name" value="MAJOR FACILITATOR SUPERFAMILY"/>
    <property type="match status" value="1"/>
</dbReference>
<feature type="transmembrane region" description="Helical" evidence="8">
    <location>
        <begin position="76"/>
        <end position="96"/>
    </location>
</feature>
<evidence type="ECO:0000256" key="4">
    <source>
        <dbReference type="ARBA" id="ARBA00022692"/>
    </source>
</evidence>
<feature type="transmembrane region" description="Helical" evidence="8">
    <location>
        <begin position="338"/>
        <end position="360"/>
    </location>
</feature>
<feature type="transmembrane region" description="Helical" evidence="8">
    <location>
        <begin position="298"/>
        <end position="318"/>
    </location>
</feature>
<feature type="transmembrane region" description="Helical" evidence="8">
    <location>
        <begin position="544"/>
        <end position="563"/>
    </location>
</feature>
<dbReference type="FunFam" id="1.20.1720.10:FF:000013">
    <property type="entry name" value="Related to multidrug resistance proteins"/>
    <property type="match status" value="1"/>
</dbReference>
<dbReference type="STRING" id="745531.A0A0C3S0K9"/>
<feature type="transmembrane region" description="Helical" evidence="8">
    <location>
        <begin position="404"/>
        <end position="423"/>
    </location>
</feature>
<dbReference type="EMBL" id="KN840479">
    <property type="protein sequence ID" value="KIP08456.1"/>
    <property type="molecule type" value="Genomic_DNA"/>
</dbReference>
<evidence type="ECO:0000256" key="7">
    <source>
        <dbReference type="SAM" id="MobiDB-lite"/>
    </source>
</evidence>
<dbReference type="SUPFAM" id="SSF103473">
    <property type="entry name" value="MFS general substrate transporter"/>
    <property type="match status" value="1"/>
</dbReference>
<feature type="transmembrane region" description="Helical" evidence="8">
    <location>
        <begin position="232"/>
        <end position="252"/>
    </location>
</feature>
<evidence type="ECO:0000313" key="11">
    <source>
        <dbReference type="Proteomes" id="UP000053257"/>
    </source>
</evidence>
<dbReference type="GO" id="GO:0022857">
    <property type="term" value="F:transmembrane transporter activity"/>
    <property type="evidence" value="ECO:0007669"/>
    <property type="project" value="InterPro"/>
</dbReference>
<dbReference type="PRINTS" id="PR01036">
    <property type="entry name" value="TCRTETB"/>
</dbReference>